<evidence type="ECO:0000313" key="3">
    <source>
        <dbReference type="Proteomes" id="UP000001660"/>
    </source>
</evidence>
<dbReference type="PANTHER" id="PTHR36573">
    <property type="entry name" value="INTERMEMBRANE PHOSPHOLIPID TRANSPORT SYSTEM BINDING PROTEIN MLAC"/>
    <property type="match status" value="1"/>
</dbReference>
<dbReference type="EMBL" id="FP929003">
    <property type="protein sequence ID" value="CBK41195.1"/>
    <property type="molecule type" value="Genomic_DNA"/>
</dbReference>
<evidence type="ECO:0000313" key="1">
    <source>
        <dbReference type="EMBL" id="ACE75602.1"/>
    </source>
</evidence>
<dbReference type="KEGG" id="nde:NIDE1452"/>
<keyword evidence="3" id="KW-1185">Reference proteome</keyword>
<proteinExistence type="predicted"/>
<organism evidence="1">
    <name type="scientific">Nitrospira defluvii</name>
    <dbReference type="NCBI Taxonomy" id="330214"/>
    <lineage>
        <taxon>Bacteria</taxon>
        <taxon>Pseudomonadati</taxon>
        <taxon>Nitrospirota</taxon>
        <taxon>Nitrospiria</taxon>
        <taxon>Nitrospirales</taxon>
        <taxon>Nitrospiraceae</taxon>
        <taxon>Nitrospira</taxon>
    </lineage>
</organism>
<name>B3U4N5_9BACT</name>
<gene>
    <name evidence="2" type="ORF">NIDE1452</name>
</gene>
<evidence type="ECO:0000313" key="2">
    <source>
        <dbReference type="EMBL" id="CBK41195.1"/>
    </source>
</evidence>
<accession>B3U4N5</accession>
<reference evidence="2 3" key="2">
    <citation type="journal article" date="2010" name="Proc. Natl. Acad. Sci. U.S.A.">
        <title>A Nitrospira metagenome illuminates the physiology and evolution of globally important nitrite-oxidizing bacteria.</title>
        <authorList>
            <person name="Lucker S."/>
            <person name="Wagner M."/>
            <person name="Maixner F."/>
            <person name="Pelletier E."/>
            <person name="Koch H."/>
            <person name="Vacherie B."/>
            <person name="Rattei T."/>
            <person name="Sinninghe Damste J."/>
            <person name="Spieck E."/>
            <person name="Le Paslier D."/>
            <person name="Daims H."/>
        </authorList>
    </citation>
    <scope>NUCLEOTIDE SEQUENCE [LARGE SCALE GENOMIC DNA]</scope>
</reference>
<dbReference type="Pfam" id="PF05494">
    <property type="entry name" value="MlaC"/>
    <property type="match status" value="1"/>
</dbReference>
<sequence length="151" mass="17176">MVDIPYSPCAGIEQVIRHHVHYEDMAKRSLGASWGQLSNVARREYVGLFVQLLRDALANRMVEYSGERISYLSEQRERTFAQVKTRLVGNKVDTFIDFRLVSQDGRWLVYDAVMDGGSLVASIIRDASCAQLMERTKEKTLVVKLFEKSGS</sequence>
<dbReference type="Proteomes" id="UP000001660">
    <property type="component" value="Chromosome"/>
</dbReference>
<dbReference type="EMBL" id="EU559167">
    <property type="protein sequence ID" value="ACE75602.1"/>
    <property type="molecule type" value="Genomic_DNA"/>
</dbReference>
<dbReference type="PANTHER" id="PTHR36573:SF1">
    <property type="entry name" value="INTERMEMBRANE PHOSPHOLIPID TRANSPORT SYSTEM BINDING PROTEIN MLAC"/>
    <property type="match status" value="1"/>
</dbReference>
<dbReference type="eggNOG" id="COG2854">
    <property type="taxonomic scope" value="Bacteria"/>
</dbReference>
<dbReference type="HOGENOM" id="CLU_1728005_0_0_0"/>
<dbReference type="Gene3D" id="3.10.450.710">
    <property type="entry name" value="Tgt2/MlaC"/>
    <property type="match status" value="1"/>
</dbReference>
<protein>
    <submittedName>
        <fullName evidence="1">Uncharacterized protein</fullName>
    </submittedName>
</protein>
<dbReference type="InterPro" id="IPR042245">
    <property type="entry name" value="Tgt2/MlaC_sf"/>
</dbReference>
<dbReference type="STRING" id="330214.NIDE1452"/>
<dbReference type="InterPro" id="IPR008869">
    <property type="entry name" value="MlaC/ttg2D"/>
</dbReference>
<reference evidence="2" key="3">
    <citation type="submission" date="2010-03" db="EMBL/GenBank/DDBJ databases">
        <authorList>
            <person name="Genoscope - CEA"/>
        </authorList>
    </citation>
    <scope>NUCLEOTIDE SEQUENCE</scope>
</reference>
<dbReference type="AlphaFoldDB" id="B3U4N5"/>
<reference evidence="1" key="1">
    <citation type="journal article" date="2008" name="Environ. Microbiol.">
        <title>Environmental genomics reveals a functional chlorite dismutase in the nitrite-oxidizing bacterium 'Candidatus Nitrospira defluvii'.</title>
        <authorList>
            <person name="Maixner F."/>
            <person name="Wagner M."/>
            <person name="Lucker S."/>
            <person name="Pelletier E."/>
            <person name="Schmitz-Esser S."/>
            <person name="Hace K."/>
            <person name="Spieck E."/>
            <person name="Konrat R."/>
            <person name="Le Paslier D."/>
            <person name="Daims H."/>
        </authorList>
    </citation>
    <scope>NUCLEOTIDE SEQUENCE</scope>
</reference>
<dbReference type="OrthoDB" id="9798905at2"/>